<keyword evidence="2" id="KW-1015">Disulfide bond</keyword>
<dbReference type="InterPro" id="IPR012373">
    <property type="entry name" value="Ferrdict_sens_TM"/>
</dbReference>
<dbReference type="EMBL" id="CP063458">
    <property type="protein sequence ID" value="QOV92076.1"/>
    <property type="molecule type" value="Genomic_DNA"/>
</dbReference>
<dbReference type="RefSeq" id="WP_206295406.1">
    <property type="nucleotide sequence ID" value="NZ_CP063458.1"/>
</dbReference>
<dbReference type="Gene3D" id="2.60.120.1440">
    <property type="match status" value="1"/>
</dbReference>
<protein>
    <submittedName>
        <fullName evidence="5">LamG domain-containing protein</fullName>
    </submittedName>
</protein>
<dbReference type="SUPFAM" id="SSF49899">
    <property type="entry name" value="Concanavalin A-like lectins/glucanases"/>
    <property type="match status" value="1"/>
</dbReference>
<gene>
    <name evidence="5" type="ORF">IPV69_12270</name>
</gene>
<dbReference type="InterPro" id="IPR006558">
    <property type="entry name" value="LamG-like"/>
</dbReference>
<dbReference type="KEGG" id="hbs:IPV69_12270"/>
<dbReference type="SMART" id="SM00560">
    <property type="entry name" value="LamGL"/>
    <property type="match status" value="1"/>
</dbReference>
<dbReference type="Proteomes" id="UP000593765">
    <property type="component" value="Chromosome"/>
</dbReference>
<dbReference type="InterPro" id="IPR013320">
    <property type="entry name" value="ConA-like_dom_sf"/>
</dbReference>
<evidence type="ECO:0000259" key="4">
    <source>
        <dbReference type="SMART" id="SM00560"/>
    </source>
</evidence>
<dbReference type="PANTHER" id="PTHR30273:SF2">
    <property type="entry name" value="PROTEIN FECR"/>
    <property type="match status" value="1"/>
</dbReference>
<dbReference type="Gene3D" id="2.60.120.200">
    <property type="match status" value="1"/>
</dbReference>
<reference evidence="5 6" key="1">
    <citation type="submission" date="2020-10" db="EMBL/GenBank/DDBJ databases">
        <title>Wide distribution of Phycisphaera-like planctomycetes from WD2101 soil group in peatlands and genome analysis of the first cultivated representative.</title>
        <authorList>
            <person name="Dedysh S.N."/>
            <person name="Beletsky A.V."/>
            <person name="Ivanova A."/>
            <person name="Kulichevskaya I.S."/>
            <person name="Suzina N.E."/>
            <person name="Philippov D.A."/>
            <person name="Rakitin A.L."/>
            <person name="Mardanov A.V."/>
            <person name="Ravin N.V."/>
        </authorList>
    </citation>
    <scope>NUCLEOTIDE SEQUENCE [LARGE SCALE GENOMIC DNA]</scope>
    <source>
        <strain evidence="5 6">M1803</strain>
    </source>
</reference>
<sequence length="555" mass="59624">MTDPRLNVLLEKYYTGTLSEDDRAELERTLLSSAQARAAFWDKARVHSLLARWGQEQWGRQMAGEAGTPKVSEGDREVSPAVRSVASRKETAVGGPVWRSRWLPWFVATAACIGLVAFWLLRDSQDLPSPGSQLGVIAPPATQTAGVAVLVSAVDARWARGANFEIGQVLPAGTIRLESGAVQVEFYSGARLVIQGPADVQIVSDMEVFCRSGRLSGYVPVPARGFRVAATGFTLVDLGTEFGVSVPPVGVPEVHVFTGEVEVSRAGTTSPPTKLTAGKATRIEPQGLQSIAASRGSFLGENELAQMASGDVQRRKEAWQSAASAISRDPATALHLAFADQNPWERSVWNRAAGATQPASGSIVGCGWADGRWPGSRAVEFKSAGDRIRVEVPGKFTAVTFIAWIRVDALPNVYHALLAPDSLSPGTLRWGLTDKGGLRIGIARESGRPNDPNWEALNSPPVATPDRFGRWMLLATTFDGKNVRSFLDGQVVSTGEAFTPVPMSIGMAEIGNWRGESPRFLQGRLDELAILSRAMTPEEIRSIYEQGRPAGMAGE</sequence>
<accession>A0A7M2X2T1</accession>
<dbReference type="Pfam" id="PF13385">
    <property type="entry name" value="Laminin_G_3"/>
    <property type="match status" value="1"/>
</dbReference>
<evidence type="ECO:0000256" key="2">
    <source>
        <dbReference type="ARBA" id="ARBA00023157"/>
    </source>
</evidence>
<keyword evidence="6" id="KW-1185">Reference proteome</keyword>
<feature type="region of interest" description="Disordered" evidence="3">
    <location>
        <begin position="60"/>
        <end position="83"/>
    </location>
</feature>
<evidence type="ECO:0000256" key="3">
    <source>
        <dbReference type="SAM" id="MobiDB-lite"/>
    </source>
</evidence>
<keyword evidence="1" id="KW-0732">Signal</keyword>
<dbReference type="AlphaFoldDB" id="A0A7M2X2T1"/>
<evidence type="ECO:0000256" key="1">
    <source>
        <dbReference type="ARBA" id="ARBA00022729"/>
    </source>
</evidence>
<dbReference type="GO" id="GO:0016989">
    <property type="term" value="F:sigma factor antagonist activity"/>
    <property type="evidence" value="ECO:0007669"/>
    <property type="project" value="TreeGrafter"/>
</dbReference>
<organism evidence="5 6">
    <name type="scientific">Humisphaera borealis</name>
    <dbReference type="NCBI Taxonomy" id="2807512"/>
    <lineage>
        <taxon>Bacteria</taxon>
        <taxon>Pseudomonadati</taxon>
        <taxon>Planctomycetota</taxon>
        <taxon>Phycisphaerae</taxon>
        <taxon>Tepidisphaerales</taxon>
        <taxon>Tepidisphaeraceae</taxon>
        <taxon>Humisphaera</taxon>
    </lineage>
</organism>
<feature type="domain" description="LamG-like jellyroll fold" evidence="4">
    <location>
        <begin position="397"/>
        <end position="538"/>
    </location>
</feature>
<name>A0A7M2X2T1_9BACT</name>
<proteinExistence type="predicted"/>
<dbReference type="PANTHER" id="PTHR30273">
    <property type="entry name" value="PERIPLASMIC SIGNAL SENSOR AND SIGMA FACTOR ACTIVATOR FECR-RELATED"/>
    <property type="match status" value="1"/>
</dbReference>
<evidence type="ECO:0000313" key="5">
    <source>
        <dbReference type="EMBL" id="QOV92076.1"/>
    </source>
</evidence>
<evidence type="ECO:0000313" key="6">
    <source>
        <dbReference type="Proteomes" id="UP000593765"/>
    </source>
</evidence>